<evidence type="ECO:0000313" key="4">
    <source>
        <dbReference type="Proteomes" id="UP000326354"/>
    </source>
</evidence>
<evidence type="ECO:0000313" key="3">
    <source>
        <dbReference type="EMBL" id="BBM87644.1"/>
    </source>
</evidence>
<dbReference type="RefSeq" id="WP_151971652.1">
    <property type="nucleotide sequence ID" value="NZ_AP019860.1"/>
</dbReference>
<keyword evidence="1" id="KW-0472">Membrane</keyword>
<sequence>MDTKKLLVLVLSWLLPGSGYWFVQQRLKSGILFLLIVPTYFLGICMLDFSTYFLHKHRFYYVLNFVIGLPGILFVNFATSTPQLVSSPDVIQLGFLCIAVSSLLNILLFSKIYFTLSKVSR</sequence>
<gene>
    <name evidence="3" type="ORF">UABAM_06056</name>
</gene>
<feature type="transmembrane region" description="Helical" evidence="1">
    <location>
        <begin position="29"/>
        <end position="47"/>
    </location>
</feature>
<dbReference type="Proteomes" id="UP000326354">
    <property type="component" value="Chromosome"/>
</dbReference>
<proteinExistence type="predicted"/>
<dbReference type="Pfam" id="PF20382">
    <property type="entry name" value="DUF6677"/>
    <property type="match status" value="1"/>
</dbReference>
<evidence type="ECO:0000259" key="2">
    <source>
        <dbReference type="Pfam" id="PF20382"/>
    </source>
</evidence>
<feature type="transmembrane region" description="Helical" evidence="1">
    <location>
        <begin position="59"/>
        <end position="78"/>
    </location>
</feature>
<reference evidence="3 4" key="1">
    <citation type="submission" date="2019-08" db="EMBL/GenBank/DDBJ databases">
        <title>Complete genome sequence of Candidatus Uab amorphum.</title>
        <authorList>
            <person name="Shiratori T."/>
            <person name="Suzuki S."/>
            <person name="Kakizawa Y."/>
            <person name="Ishida K."/>
        </authorList>
    </citation>
    <scope>NUCLEOTIDE SEQUENCE [LARGE SCALE GENOMIC DNA]</scope>
    <source>
        <strain evidence="3 4">SRT547</strain>
    </source>
</reference>
<feature type="transmembrane region" description="Helical" evidence="1">
    <location>
        <begin position="90"/>
        <end position="114"/>
    </location>
</feature>
<organism evidence="3 4">
    <name type="scientific">Uabimicrobium amorphum</name>
    <dbReference type="NCBI Taxonomy" id="2596890"/>
    <lineage>
        <taxon>Bacteria</taxon>
        <taxon>Pseudomonadati</taxon>
        <taxon>Planctomycetota</taxon>
        <taxon>Candidatus Uabimicrobiia</taxon>
        <taxon>Candidatus Uabimicrobiales</taxon>
        <taxon>Candidatus Uabimicrobiaceae</taxon>
        <taxon>Candidatus Uabimicrobium</taxon>
    </lineage>
</organism>
<dbReference type="KEGG" id="uam:UABAM_06056"/>
<evidence type="ECO:0000256" key="1">
    <source>
        <dbReference type="SAM" id="Phobius"/>
    </source>
</evidence>
<name>A0A5S9ITH7_UABAM</name>
<dbReference type="InterPro" id="IPR046499">
    <property type="entry name" value="DUF6677"/>
</dbReference>
<protein>
    <recommendedName>
        <fullName evidence="2">DUF6677 domain-containing protein</fullName>
    </recommendedName>
</protein>
<keyword evidence="1" id="KW-1133">Transmembrane helix</keyword>
<accession>A0A5S9ITH7</accession>
<feature type="domain" description="DUF6677" evidence="2">
    <location>
        <begin position="8"/>
        <end position="109"/>
    </location>
</feature>
<keyword evidence="4" id="KW-1185">Reference proteome</keyword>
<dbReference type="EMBL" id="AP019860">
    <property type="protein sequence ID" value="BBM87644.1"/>
    <property type="molecule type" value="Genomic_DNA"/>
</dbReference>
<keyword evidence="1" id="KW-0812">Transmembrane</keyword>
<dbReference type="AlphaFoldDB" id="A0A5S9ITH7"/>